<sequence>MALCIHILFLGYPWYIFNEMHETLIKSANISFKNLTLTKLSFEGDYLIKKTVNKKKEVLFNLAVADKKAVNKKKKYPYVLSPKDKRALGRNGKKKSMKVQECRNVRNLNERRYSVLHGSHPESGANLSKLPRVQEINSSFDIRVLAEILDKRLQIINASDEAIKYCAKSWHATCYNQYTMANSCDKARGCLRTQLSQDTPTKIRQLVDRPNLKLRPNQIKPLQEMAELVDNTYDIIFLSAASSNHYLELQGLLQSLHTNVFLLFKNFTFLVYDLGFTSKQRETLQKFCRCKLLTFRFFAFENFATDLKKFAWKPYLVRAHLHQARVLVWMDTSIRFYHNPAGLQRLFTQDIGKFGVMVGYSVPDSCFTTCRSTYHWFGDEPCAYLGLPIFQASVLIFHNDPVVHRLVVEPWTACAFNENCIAPSEEKCTGSSCASAMKTYHDYKLNNSAIAYGLCHHYDQAVITLILHKLYLQYSPLLRIKKNETLIICRGDYHDYFGSLG</sequence>
<protein>
    <recommendedName>
        <fullName evidence="3">Hexosyltransferase</fullName>
    </recommendedName>
</protein>
<dbReference type="InterPro" id="IPR012444">
    <property type="entry name" value="DUF1647"/>
</dbReference>
<reference evidence="1 2" key="1">
    <citation type="journal article" date="2021" name="Elife">
        <title>Chloroplast acquisition without the gene transfer in kleptoplastic sea slugs, Plakobranchus ocellatus.</title>
        <authorList>
            <person name="Maeda T."/>
            <person name="Takahashi S."/>
            <person name="Yoshida T."/>
            <person name="Shimamura S."/>
            <person name="Takaki Y."/>
            <person name="Nagai Y."/>
            <person name="Toyoda A."/>
            <person name="Suzuki Y."/>
            <person name="Arimoto A."/>
            <person name="Ishii H."/>
            <person name="Satoh N."/>
            <person name="Nishiyama T."/>
            <person name="Hasebe M."/>
            <person name="Maruyama T."/>
            <person name="Minagawa J."/>
            <person name="Obokata J."/>
            <person name="Shigenobu S."/>
        </authorList>
    </citation>
    <scope>NUCLEOTIDE SEQUENCE [LARGE SCALE GENOMIC DNA]</scope>
</reference>
<organism evidence="1 2">
    <name type="scientific">Elysia marginata</name>
    <dbReference type="NCBI Taxonomy" id="1093978"/>
    <lineage>
        <taxon>Eukaryota</taxon>
        <taxon>Metazoa</taxon>
        <taxon>Spiralia</taxon>
        <taxon>Lophotrochozoa</taxon>
        <taxon>Mollusca</taxon>
        <taxon>Gastropoda</taxon>
        <taxon>Heterobranchia</taxon>
        <taxon>Euthyneura</taxon>
        <taxon>Panpulmonata</taxon>
        <taxon>Sacoglossa</taxon>
        <taxon>Placobranchoidea</taxon>
        <taxon>Plakobranchidae</taxon>
        <taxon>Elysia</taxon>
    </lineage>
</organism>
<dbReference type="Proteomes" id="UP000762676">
    <property type="component" value="Unassembled WGS sequence"/>
</dbReference>
<dbReference type="PANTHER" id="PTHR31389">
    <property type="entry name" value="LD39211P"/>
    <property type="match status" value="1"/>
</dbReference>
<accession>A0AAV4JYV6</accession>
<keyword evidence="2" id="KW-1185">Reference proteome</keyword>
<name>A0AAV4JYV6_9GAST</name>
<proteinExistence type="predicted"/>
<dbReference type="Pfam" id="PF07801">
    <property type="entry name" value="DUF1647"/>
    <property type="match status" value="1"/>
</dbReference>
<dbReference type="PANTHER" id="PTHR31389:SF4">
    <property type="entry name" value="LD39211P"/>
    <property type="match status" value="1"/>
</dbReference>
<dbReference type="AlphaFoldDB" id="A0AAV4JYV6"/>
<comment type="caution">
    <text evidence="1">The sequence shown here is derived from an EMBL/GenBank/DDBJ whole genome shotgun (WGS) entry which is preliminary data.</text>
</comment>
<evidence type="ECO:0000313" key="1">
    <source>
        <dbReference type="EMBL" id="GFS26707.1"/>
    </source>
</evidence>
<dbReference type="EMBL" id="BMAT01010428">
    <property type="protein sequence ID" value="GFS26707.1"/>
    <property type="molecule type" value="Genomic_DNA"/>
</dbReference>
<gene>
    <name evidence="1" type="ORF">ElyMa_005223800</name>
</gene>
<evidence type="ECO:0000313" key="2">
    <source>
        <dbReference type="Proteomes" id="UP000762676"/>
    </source>
</evidence>
<evidence type="ECO:0008006" key="3">
    <source>
        <dbReference type="Google" id="ProtNLM"/>
    </source>
</evidence>